<accession>A0A8S5UIS5</accession>
<protein>
    <submittedName>
        <fullName evidence="1">Uncharacterized protein</fullName>
    </submittedName>
</protein>
<sequence>MLTLQHIANQPVADFDSRVVAFVFDLARCGINAKTIHAQAHAEFEDTISAALIENSIREAVRRMARQHL</sequence>
<reference evidence="1" key="1">
    <citation type="journal article" date="2021" name="Proc. Natl. Acad. Sci. U.S.A.">
        <title>A Catalog of Tens of Thousands of Viruses from Human Metagenomes Reveals Hidden Associations with Chronic Diseases.</title>
        <authorList>
            <person name="Tisza M.J."/>
            <person name="Buck C.B."/>
        </authorList>
    </citation>
    <scope>NUCLEOTIDE SEQUENCE</scope>
    <source>
        <strain evidence="1">Ctu2j3</strain>
    </source>
</reference>
<proteinExistence type="predicted"/>
<organism evidence="1">
    <name type="scientific">Myoviridae sp. ctu2j3</name>
    <dbReference type="NCBI Taxonomy" id="2825197"/>
    <lineage>
        <taxon>Viruses</taxon>
        <taxon>Duplodnaviria</taxon>
        <taxon>Heunggongvirae</taxon>
        <taxon>Uroviricota</taxon>
        <taxon>Caudoviricetes</taxon>
    </lineage>
</organism>
<dbReference type="EMBL" id="BK016090">
    <property type="protein sequence ID" value="DAF94331.1"/>
    <property type="molecule type" value="Genomic_DNA"/>
</dbReference>
<name>A0A8S5UIS5_9CAUD</name>
<evidence type="ECO:0000313" key="1">
    <source>
        <dbReference type="EMBL" id="DAF94331.1"/>
    </source>
</evidence>
<dbReference type="EMBL" id="BK016090">
    <property type="protein sequence ID" value="DAF94039.1"/>
    <property type="molecule type" value="Genomic_DNA"/>
</dbReference>